<feature type="region of interest" description="Disordered" evidence="1">
    <location>
        <begin position="206"/>
        <end position="248"/>
    </location>
</feature>
<accession>J3NGY5</accession>
<reference evidence="3" key="5">
    <citation type="submission" date="2018-04" db="UniProtKB">
        <authorList>
            <consortium name="EnsemblFungi"/>
        </authorList>
    </citation>
    <scope>IDENTIFICATION</scope>
    <source>
        <strain evidence="3">R3-111a-1</strain>
    </source>
</reference>
<gene>
    <name evidence="3" type="primary">20340979</name>
    <name evidence="2" type="ORF">GGTG_00521</name>
</gene>
<name>J3NGY5_GAET3</name>
<feature type="compositionally biased region" description="Basic and acidic residues" evidence="1">
    <location>
        <begin position="463"/>
        <end position="477"/>
    </location>
</feature>
<sequence length="505" mass="53860">MDLQSSLDSWPTYEIEPVSSCLRHLYVQALSIAVDCLNCGDLLGSLDGISILERAEIWVVDYYGDTRFCLGNKRSEIVGLYPDLLNTNVDPHIRLRQRQCQAAKSLPIRPGSSPLATTKQEKLLAHPLLLLGSQVGPEPESEPKTAEPFPAYMEPTLASAEEMDKIVDLRRRPPGEKPVMRVTAEDLRGSDILKVLPEFMAQIARSGGASAGQGSASRTPGLPTDPTTTSDGNCGHNDDDDDDGDNHQFELDEEQAQGRTHVEMEIVAGILEERGHGDGEDEEDFELAIPAAGTAPSATVAITDATAAAAAKAPPMIRALSSSDSESSSSDESSLPILQRDFDVETSLKMAAARPYLPAGRPARARSHSVSVSVPAPPTPLNPNELLSSAVETAAPAVSRPRPRPKPILEDSETSSSGTSSEEEEETSEEEGGGGDADADGMEGIEGGPPVPAPASGPSPPGRRIDYHPDEPRKRSCTETSLARDGGAESLSDRKRVRPLIEEIE</sequence>
<reference evidence="4" key="1">
    <citation type="submission" date="2010-07" db="EMBL/GenBank/DDBJ databases">
        <title>The genome sequence of Gaeumannomyces graminis var. tritici strain R3-111a-1.</title>
        <authorList>
            <consortium name="The Broad Institute Genome Sequencing Platform"/>
            <person name="Ma L.-J."/>
            <person name="Dead R."/>
            <person name="Young S."/>
            <person name="Zeng Q."/>
            <person name="Koehrsen M."/>
            <person name="Alvarado L."/>
            <person name="Berlin A."/>
            <person name="Chapman S.B."/>
            <person name="Chen Z."/>
            <person name="Freedman E."/>
            <person name="Gellesch M."/>
            <person name="Goldberg J."/>
            <person name="Griggs A."/>
            <person name="Gujja S."/>
            <person name="Heilman E.R."/>
            <person name="Heiman D."/>
            <person name="Hepburn T."/>
            <person name="Howarth C."/>
            <person name="Jen D."/>
            <person name="Larson L."/>
            <person name="Mehta T."/>
            <person name="Neiman D."/>
            <person name="Pearson M."/>
            <person name="Roberts A."/>
            <person name="Saif S."/>
            <person name="Shea T."/>
            <person name="Shenoy N."/>
            <person name="Sisk P."/>
            <person name="Stolte C."/>
            <person name="Sykes S."/>
            <person name="Walk T."/>
            <person name="White J."/>
            <person name="Yandava C."/>
            <person name="Haas B."/>
            <person name="Nusbaum C."/>
            <person name="Birren B."/>
        </authorList>
    </citation>
    <scope>NUCLEOTIDE SEQUENCE [LARGE SCALE GENOMIC DNA]</scope>
    <source>
        <strain evidence="4">R3-111a-1</strain>
    </source>
</reference>
<dbReference type="GeneID" id="20340979"/>
<dbReference type="AlphaFoldDB" id="J3NGY5"/>
<feature type="compositionally biased region" description="Acidic residues" evidence="1">
    <location>
        <begin position="421"/>
        <end position="443"/>
    </location>
</feature>
<evidence type="ECO:0000256" key="1">
    <source>
        <dbReference type="SAM" id="MobiDB-lite"/>
    </source>
</evidence>
<evidence type="ECO:0000313" key="4">
    <source>
        <dbReference type="Proteomes" id="UP000006039"/>
    </source>
</evidence>
<dbReference type="EnsemblFungi" id="EJT80525">
    <property type="protein sequence ID" value="EJT80525"/>
    <property type="gene ID" value="GGTG_00521"/>
</dbReference>
<dbReference type="VEuPathDB" id="FungiDB:GGTG_00521"/>
<reference evidence="2" key="2">
    <citation type="submission" date="2010-07" db="EMBL/GenBank/DDBJ databases">
        <authorList>
            <consortium name="The Broad Institute Genome Sequencing Platform"/>
            <consortium name="Broad Institute Genome Sequencing Center for Infectious Disease"/>
            <person name="Ma L.-J."/>
            <person name="Dead R."/>
            <person name="Young S."/>
            <person name="Zeng Q."/>
            <person name="Koehrsen M."/>
            <person name="Alvarado L."/>
            <person name="Berlin A."/>
            <person name="Chapman S.B."/>
            <person name="Chen Z."/>
            <person name="Freedman E."/>
            <person name="Gellesch M."/>
            <person name="Goldberg J."/>
            <person name="Griggs A."/>
            <person name="Gujja S."/>
            <person name="Heilman E.R."/>
            <person name="Heiman D."/>
            <person name="Hepburn T."/>
            <person name="Howarth C."/>
            <person name="Jen D."/>
            <person name="Larson L."/>
            <person name="Mehta T."/>
            <person name="Neiman D."/>
            <person name="Pearson M."/>
            <person name="Roberts A."/>
            <person name="Saif S."/>
            <person name="Shea T."/>
            <person name="Shenoy N."/>
            <person name="Sisk P."/>
            <person name="Stolte C."/>
            <person name="Sykes S."/>
            <person name="Walk T."/>
            <person name="White J."/>
            <person name="Yandava C."/>
            <person name="Haas B."/>
            <person name="Nusbaum C."/>
            <person name="Birren B."/>
        </authorList>
    </citation>
    <scope>NUCLEOTIDE SEQUENCE</scope>
    <source>
        <strain evidence="2">R3-111a-1</strain>
    </source>
</reference>
<feature type="compositionally biased region" description="Pro residues" evidence="1">
    <location>
        <begin position="449"/>
        <end position="461"/>
    </location>
</feature>
<feature type="compositionally biased region" description="Low complexity" evidence="1">
    <location>
        <begin position="206"/>
        <end position="218"/>
    </location>
</feature>
<dbReference type="HOGENOM" id="CLU_539722_0_0_1"/>
<keyword evidence="4" id="KW-1185">Reference proteome</keyword>
<feature type="region of interest" description="Disordered" evidence="1">
    <location>
        <begin position="359"/>
        <end position="505"/>
    </location>
</feature>
<dbReference type="Proteomes" id="UP000006039">
    <property type="component" value="Unassembled WGS sequence"/>
</dbReference>
<reference evidence="2" key="3">
    <citation type="submission" date="2010-09" db="EMBL/GenBank/DDBJ databases">
        <title>Annotation of Gaeumannomyces graminis var. tritici R3-111a-1.</title>
        <authorList>
            <consortium name="The Broad Institute Genome Sequencing Platform"/>
            <person name="Ma L.-J."/>
            <person name="Dead R."/>
            <person name="Young S.K."/>
            <person name="Zeng Q."/>
            <person name="Gargeya S."/>
            <person name="Fitzgerald M."/>
            <person name="Haas B."/>
            <person name="Abouelleil A."/>
            <person name="Alvarado L."/>
            <person name="Arachchi H.M."/>
            <person name="Berlin A."/>
            <person name="Brown A."/>
            <person name="Chapman S.B."/>
            <person name="Chen Z."/>
            <person name="Dunbar C."/>
            <person name="Freedman E."/>
            <person name="Gearin G."/>
            <person name="Gellesch M."/>
            <person name="Goldberg J."/>
            <person name="Griggs A."/>
            <person name="Gujja S."/>
            <person name="Heiman D."/>
            <person name="Howarth C."/>
            <person name="Larson L."/>
            <person name="Lui A."/>
            <person name="MacDonald P.J.P."/>
            <person name="Mehta T."/>
            <person name="Montmayeur A."/>
            <person name="Murphy C."/>
            <person name="Neiman D."/>
            <person name="Pearson M."/>
            <person name="Priest M."/>
            <person name="Roberts A."/>
            <person name="Saif S."/>
            <person name="Shea T."/>
            <person name="Shenoy N."/>
            <person name="Sisk P."/>
            <person name="Stolte C."/>
            <person name="Sykes S."/>
            <person name="Yandava C."/>
            <person name="Wortman J."/>
            <person name="Nusbaum C."/>
            <person name="Birren B."/>
        </authorList>
    </citation>
    <scope>NUCLEOTIDE SEQUENCE</scope>
    <source>
        <strain evidence="2">R3-111a-1</strain>
    </source>
</reference>
<evidence type="ECO:0000313" key="3">
    <source>
        <dbReference type="EnsemblFungi" id="EJT80525"/>
    </source>
</evidence>
<protein>
    <submittedName>
        <fullName evidence="2 3">Uncharacterized protein</fullName>
    </submittedName>
</protein>
<dbReference type="OrthoDB" id="5238888at2759"/>
<evidence type="ECO:0000313" key="2">
    <source>
        <dbReference type="EMBL" id="EJT80525.1"/>
    </source>
</evidence>
<dbReference type="eggNOG" id="ENOG502RMUS">
    <property type="taxonomic scope" value="Eukaryota"/>
</dbReference>
<proteinExistence type="predicted"/>
<dbReference type="RefSeq" id="XP_009216534.1">
    <property type="nucleotide sequence ID" value="XM_009218270.1"/>
</dbReference>
<dbReference type="EMBL" id="GL385395">
    <property type="protein sequence ID" value="EJT80525.1"/>
    <property type="molecule type" value="Genomic_DNA"/>
</dbReference>
<reference evidence="3" key="4">
    <citation type="journal article" date="2015" name="G3 (Bethesda)">
        <title>Genome sequences of three phytopathogenic species of the Magnaporthaceae family of fungi.</title>
        <authorList>
            <person name="Okagaki L.H."/>
            <person name="Nunes C.C."/>
            <person name="Sailsbery J."/>
            <person name="Clay B."/>
            <person name="Brown D."/>
            <person name="John T."/>
            <person name="Oh Y."/>
            <person name="Young N."/>
            <person name="Fitzgerald M."/>
            <person name="Haas B.J."/>
            <person name="Zeng Q."/>
            <person name="Young S."/>
            <person name="Adiconis X."/>
            <person name="Fan L."/>
            <person name="Levin J.Z."/>
            <person name="Mitchell T.K."/>
            <person name="Okubara P.A."/>
            <person name="Farman M.L."/>
            <person name="Kohn L.M."/>
            <person name="Birren B."/>
            <person name="Ma L.-J."/>
            <person name="Dean R.A."/>
        </authorList>
    </citation>
    <scope>NUCLEOTIDE SEQUENCE</scope>
    <source>
        <strain evidence="3">R3-111a-1</strain>
    </source>
</reference>
<organism evidence="2">
    <name type="scientific">Gaeumannomyces tritici (strain R3-111a-1)</name>
    <name type="common">Wheat and barley take-all root rot fungus</name>
    <name type="synonym">Gaeumannomyces graminis var. tritici</name>
    <dbReference type="NCBI Taxonomy" id="644352"/>
    <lineage>
        <taxon>Eukaryota</taxon>
        <taxon>Fungi</taxon>
        <taxon>Dikarya</taxon>
        <taxon>Ascomycota</taxon>
        <taxon>Pezizomycotina</taxon>
        <taxon>Sordariomycetes</taxon>
        <taxon>Sordariomycetidae</taxon>
        <taxon>Magnaporthales</taxon>
        <taxon>Magnaporthaceae</taxon>
        <taxon>Gaeumannomyces</taxon>
    </lineage>
</organism>